<keyword evidence="7 12" id="KW-0520">NAD</keyword>
<dbReference type="AlphaFoldDB" id="A0A0M0GFD5"/>
<evidence type="ECO:0000256" key="7">
    <source>
        <dbReference type="ARBA" id="ARBA00023027"/>
    </source>
</evidence>
<keyword evidence="9 14" id="KW-0676">Redox-active center</keyword>
<organism evidence="17 18">
    <name type="scientific">Sporosarcina globispora</name>
    <name type="common">Bacillus globisporus</name>
    <dbReference type="NCBI Taxonomy" id="1459"/>
    <lineage>
        <taxon>Bacteria</taxon>
        <taxon>Bacillati</taxon>
        <taxon>Bacillota</taxon>
        <taxon>Bacilli</taxon>
        <taxon>Bacillales</taxon>
        <taxon>Caryophanaceae</taxon>
        <taxon>Sporosarcina</taxon>
    </lineage>
</organism>
<dbReference type="Pfam" id="PF02852">
    <property type="entry name" value="Pyr_redox_dim"/>
    <property type="match status" value="1"/>
</dbReference>
<dbReference type="GO" id="GO:0006103">
    <property type="term" value="P:2-oxoglutarate metabolic process"/>
    <property type="evidence" value="ECO:0007669"/>
    <property type="project" value="TreeGrafter"/>
</dbReference>
<comment type="caution">
    <text evidence="17">The sequence shown here is derived from an EMBL/GenBank/DDBJ whole genome shotgun (WGS) entry which is preliminary data.</text>
</comment>
<dbReference type="InterPro" id="IPR050151">
    <property type="entry name" value="Class-I_Pyr_Nuc-Dis_Oxidored"/>
</dbReference>
<dbReference type="Gene3D" id="3.50.50.60">
    <property type="entry name" value="FAD/NAD(P)-binding domain"/>
    <property type="match status" value="2"/>
</dbReference>
<dbReference type="InterPro" id="IPR004099">
    <property type="entry name" value="Pyr_nucl-diS_OxRdtase_dimer"/>
</dbReference>
<evidence type="ECO:0000256" key="14">
    <source>
        <dbReference type="RuleBase" id="RU003692"/>
    </source>
</evidence>
<dbReference type="SUPFAM" id="SSF55424">
    <property type="entry name" value="FAD/NAD-linked reductases, dimerisation (C-terminal) domain"/>
    <property type="match status" value="1"/>
</dbReference>
<gene>
    <name evidence="17" type="ORF">AF332_18700</name>
</gene>
<dbReference type="EMBL" id="LGUF01000007">
    <property type="protein sequence ID" value="KON88635.1"/>
    <property type="molecule type" value="Genomic_DNA"/>
</dbReference>
<keyword evidence="6 14" id="KW-0560">Oxidoreductase</keyword>
<reference evidence="18" key="1">
    <citation type="submission" date="2015-07" db="EMBL/GenBank/DDBJ databases">
        <title>Fjat-10036 dsm4.</title>
        <authorList>
            <person name="Liu B."/>
            <person name="Wang J."/>
            <person name="Zhu Y."/>
            <person name="Liu G."/>
            <person name="Chen Q."/>
            <person name="Chen Z."/>
            <person name="Lan J."/>
            <person name="Che J."/>
            <person name="Ge C."/>
            <person name="Shi H."/>
            <person name="Pan Z."/>
            <person name="Liu X."/>
        </authorList>
    </citation>
    <scope>NUCLEOTIDE SEQUENCE [LARGE SCALE GENOMIC DNA]</scope>
    <source>
        <strain evidence="18">DSM 4</strain>
    </source>
</reference>
<evidence type="ECO:0000256" key="13">
    <source>
        <dbReference type="PIRSR" id="PIRSR000350-4"/>
    </source>
</evidence>
<dbReference type="STRING" id="1459.AF332_18700"/>
<comment type="similarity">
    <text evidence="1 14">Belongs to the class-I pyridine nucleotide-disulfide oxidoreductase family.</text>
</comment>
<evidence type="ECO:0000256" key="6">
    <source>
        <dbReference type="ARBA" id="ARBA00023002"/>
    </source>
</evidence>
<keyword evidence="4 14" id="KW-0285">Flavoprotein</keyword>
<dbReference type="InterPro" id="IPR006258">
    <property type="entry name" value="Lipoamide_DH"/>
</dbReference>
<dbReference type="NCBIfam" id="TIGR01350">
    <property type="entry name" value="lipoamide_DH"/>
    <property type="match status" value="1"/>
</dbReference>
<feature type="binding site" evidence="12">
    <location>
        <position position="56"/>
    </location>
    <ligand>
        <name>FAD</name>
        <dbReference type="ChEBI" id="CHEBI:57692"/>
    </ligand>
</feature>
<dbReference type="Proteomes" id="UP000037109">
    <property type="component" value="Unassembled WGS sequence"/>
</dbReference>
<proteinExistence type="inferred from homology"/>
<sequence length="480" mass="52431">MVVGELAYERDVIVIGGGPGGYHAAIRAAQLGRNVTLVEQNQLGGICLNKGCIPSKILTQSAEKFTSFQEGENWGLEAGDISFNADKFQQYKQTKIEQLRSGIEALCQANKIEILNGSAFFLSEDKVGIENGDKFDVFRFKNAIIATGGRPEKPLWARQISDRVLDQHSISDLSEIPDKLLIYGSDYIALEIGMAYQALGSKVTLILDDGKEEFDFDQSICRELKRILKKKKIDVVRNSDVLELQRMDDMLTVTFTLTGKIDTISGTHLFVSTPIRPNTNQLGLSRIGVEQCAAGYIKVDYQSRTTQNHIYAIGDVTEGPALAVKAIKQGKTAAEAISGIKSESDFHFIPVVAHTQPPIASAGLTEKEAINMGYDIEIGQFSLSANGFSTLTGKKEGFIKVISCKEKQVFLGIHMVGTGAIELISAGITALEMAARDEDLIFPNYPHPSVNEGLLEAVEALRNQAIHIPPKSLKAQKIKV</sequence>
<dbReference type="RefSeq" id="WP_053436012.1">
    <property type="nucleotide sequence ID" value="NZ_LGUF01000007.1"/>
</dbReference>
<feature type="domain" description="FAD/NAD(P)-binding" evidence="16">
    <location>
        <begin position="11"/>
        <end position="330"/>
    </location>
</feature>
<dbReference type="InterPro" id="IPR036188">
    <property type="entry name" value="FAD/NAD-bd_sf"/>
</dbReference>
<evidence type="ECO:0000256" key="2">
    <source>
        <dbReference type="ARBA" id="ARBA00012608"/>
    </source>
</evidence>
<dbReference type="Gene3D" id="3.30.390.30">
    <property type="match status" value="1"/>
</dbReference>
<dbReference type="PRINTS" id="PR00368">
    <property type="entry name" value="FADPNR"/>
</dbReference>
<dbReference type="GO" id="GO:0050660">
    <property type="term" value="F:flavin adenine dinucleotide binding"/>
    <property type="evidence" value="ECO:0007669"/>
    <property type="project" value="InterPro"/>
</dbReference>
<feature type="domain" description="Pyridine nucleotide-disulphide oxidoreductase dimerisation" evidence="15">
    <location>
        <begin position="349"/>
        <end position="457"/>
    </location>
</feature>
<dbReference type="PIRSF" id="PIRSF000350">
    <property type="entry name" value="Mercury_reductase_MerA"/>
    <property type="match status" value="1"/>
</dbReference>
<dbReference type="SUPFAM" id="SSF51905">
    <property type="entry name" value="FAD/NAD(P)-binding domain"/>
    <property type="match status" value="1"/>
</dbReference>
<evidence type="ECO:0000256" key="1">
    <source>
        <dbReference type="ARBA" id="ARBA00007532"/>
    </source>
</evidence>
<comment type="cofactor">
    <cofactor evidence="12 14">
        <name>FAD</name>
        <dbReference type="ChEBI" id="CHEBI:57692"/>
    </cofactor>
    <text evidence="12 14">Binds 1 FAD per subunit.</text>
</comment>
<evidence type="ECO:0000313" key="17">
    <source>
        <dbReference type="EMBL" id="KON88635.1"/>
    </source>
</evidence>
<dbReference type="GO" id="GO:0005737">
    <property type="term" value="C:cytoplasm"/>
    <property type="evidence" value="ECO:0007669"/>
    <property type="project" value="UniProtKB-ARBA"/>
</dbReference>
<comment type="catalytic activity">
    <reaction evidence="10 14">
        <text>N(6)-[(R)-dihydrolipoyl]-L-lysyl-[protein] + NAD(+) = N(6)-[(R)-lipoyl]-L-lysyl-[protein] + NADH + H(+)</text>
        <dbReference type="Rhea" id="RHEA:15045"/>
        <dbReference type="Rhea" id="RHEA-COMP:10474"/>
        <dbReference type="Rhea" id="RHEA-COMP:10475"/>
        <dbReference type="ChEBI" id="CHEBI:15378"/>
        <dbReference type="ChEBI" id="CHEBI:57540"/>
        <dbReference type="ChEBI" id="CHEBI:57945"/>
        <dbReference type="ChEBI" id="CHEBI:83099"/>
        <dbReference type="ChEBI" id="CHEBI:83100"/>
        <dbReference type="EC" id="1.8.1.4"/>
    </reaction>
</comment>
<dbReference type="OrthoDB" id="9800167at2"/>
<keyword evidence="18" id="KW-1185">Reference proteome</keyword>
<feature type="binding site" evidence="12">
    <location>
        <position position="315"/>
    </location>
    <ligand>
        <name>FAD</name>
        <dbReference type="ChEBI" id="CHEBI:57692"/>
    </ligand>
</feature>
<keyword evidence="8" id="KW-1015">Disulfide bond</keyword>
<evidence type="ECO:0000256" key="10">
    <source>
        <dbReference type="ARBA" id="ARBA00049187"/>
    </source>
</evidence>
<accession>A0A0M0GFD5</accession>
<dbReference type="InterPro" id="IPR001100">
    <property type="entry name" value="Pyr_nuc-diS_OxRdtase"/>
</dbReference>
<keyword evidence="5 12" id="KW-0274">FAD</keyword>
<evidence type="ECO:0000256" key="5">
    <source>
        <dbReference type="ARBA" id="ARBA00022827"/>
    </source>
</evidence>
<dbReference type="InterPro" id="IPR012999">
    <property type="entry name" value="Pyr_OxRdtase_I_AS"/>
</dbReference>
<dbReference type="PANTHER" id="PTHR22912:SF151">
    <property type="entry name" value="DIHYDROLIPOYL DEHYDROGENASE, MITOCHONDRIAL"/>
    <property type="match status" value="1"/>
</dbReference>
<dbReference type="GO" id="GO:0004148">
    <property type="term" value="F:dihydrolipoyl dehydrogenase (NADH) activity"/>
    <property type="evidence" value="ECO:0007669"/>
    <property type="project" value="UniProtKB-EC"/>
</dbReference>
<evidence type="ECO:0000256" key="11">
    <source>
        <dbReference type="PIRSR" id="PIRSR000350-2"/>
    </source>
</evidence>
<feature type="disulfide bond" description="Redox-active" evidence="13">
    <location>
        <begin position="47"/>
        <end position="52"/>
    </location>
</feature>
<feature type="binding site" evidence="12">
    <location>
        <begin position="184"/>
        <end position="191"/>
    </location>
    <ligand>
        <name>NAD(+)</name>
        <dbReference type="ChEBI" id="CHEBI:57540"/>
    </ligand>
</feature>
<dbReference type="PROSITE" id="PS00076">
    <property type="entry name" value="PYRIDINE_REDOX_1"/>
    <property type="match status" value="1"/>
</dbReference>
<name>A0A0M0GFD5_SPOGL</name>
<comment type="miscellaneous">
    <text evidence="14">The active site is a redox-active disulfide bond.</text>
</comment>
<dbReference type="PATRIC" id="fig|1459.3.peg.4118"/>
<dbReference type="PANTHER" id="PTHR22912">
    <property type="entry name" value="DISULFIDE OXIDOREDUCTASE"/>
    <property type="match status" value="1"/>
</dbReference>
<feature type="active site" description="Proton acceptor" evidence="11">
    <location>
        <position position="447"/>
    </location>
</feature>
<evidence type="ECO:0000256" key="8">
    <source>
        <dbReference type="ARBA" id="ARBA00023157"/>
    </source>
</evidence>
<evidence type="ECO:0000256" key="12">
    <source>
        <dbReference type="PIRSR" id="PIRSR000350-3"/>
    </source>
</evidence>
<keyword evidence="12" id="KW-0547">Nucleotide-binding</keyword>
<dbReference type="Pfam" id="PF07992">
    <property type="entry name" value="Pyr_redox_2"/>
    <property type="match status" value="1"/>
</dbReference>
<dbReference type="InterPro" id="IPR016156">
    <property type="entry name" value="FAD/NAD-linked_Rdtase_dimer_sf"/>
</dbReference>
<dbReference type="InterPro" id="IPR023753">
    <property type="entry name" value="FAD/NAD-binding_dom"/>
</dbReference>
<evidence type="ECO:0000256" key="9">
    <source>
        <dbReference type="ARBA" id="ARBA00023284"/>
    </source>
</evidence>
<dbReference type="EC" id="1.8.1.4" evidence="2 14"/>
<evidence type="ECO:0000259" key="15">
    <source>
        <dbReference type="Pfam" id="PF02852"/>
    </source>
</evidence>
<evidence type="ECO:0000256" key="3">
    <source>
        <dbReference type="ARBA" id="ARBA00016961"/>
    </source>
</evidence>
<protein>
    <recommendedName>
        <fullName evidence="3 14">Dihydrolipoyl dehydrogenase</fullName>
        <ecNumber evidence="2 14">1.8.1.4</ecNumber>
    </recommendedName>
</protein>
<evidence type="ECO:0000256" key="4">
    <source>
        <dbReference type="ARBA" id="ARBA00022630"/>
    </source>
</evidence>
<evidence type="ECO:0000259" key="16">
    <source>
        <dbReference type="Pfam" id="PF07992"/>
    </source>
</evidence>
<evidence type="ECO:0000313" key="18">
    <source>
        <dbReference type="Proteomes" id="UP000037109"/>
    </source>
</evidence>
<dbReference type="PRINTS" id="PR00411">
    <property type="entry name" value="PNDRDTASEI"/>
</dbReference>